<dbReference type="PANTHER" id="PTHR37422:SF13">
    <property type="entry name" value="LIPOPOLYSACCHARIDE BIOSYNTHESIS PROTEIN PA4999-RELATED"/>
    <property type="match status" value="1"/>
</dbReference>
<evidence type="ECO:0000313" key="5">
    <source>
        <dbReference type="Proteomes" id="UP000714817"/>
    </source>
</evidence>
<sequence length="740" mass="81863">MNERPAKLFDKLITSVTSFVALMMPLFFLPITSDYFEYNKQALLISFTLFLLFVTAFKILYTKNVNFIKSSLNPAILFFIVVFALASFFSISKTASIYGNYGRWFPSLLGILVTALCYYALVLTDMTKQEVVQILIFLLIGTTISTLTALLAYFDLNVLTSLRVPYGTQFAGSTSNSAILAAFAVVFSAGIYPSIKLLPIKLLTMLTIAVNLALLVLFNILSAWAFLAVGSLLILLITSRAKTKMVFKAVLPGTLVAIVLTIGMMSPNTKELLAKPDFPKDLKSDGMSSWVVASKTITDFPVLGTGPATYNLNYTRYRPVYINNTNLWNIRMDKPYNEVYNLMATLGIAGVIAFIFIAQRTIKAGTESILAANENTEKLVATLMIAMAITYVFTYANILNSFMLMLFTALTTIMAVKNSGVITQIIELKIAAIQKAPKNVGTNTGLLKSFHVFAAIPVLAVALLGSILFYRAYAAEYYFAGSIKAFAQGDGVKMYLYQQKAISYAPTRAEYRNAYAQTNMLIAQNMSAQEEPTEEESSIIQNAITEAVNQVKTSTEVLDPLNANSWELRATIFKQLLSVAKDADTLTIQAYENAIRLDPNSPRLRLDLGNVYFSQEKYLEAANLFRQAANLKGDYANAHYNLAQALEKIEKYDLAKTEYEITKRLVQPDSEDYNMVVAAIEALPEPQVAGTSDEKPTVEELTTQEPGPNNETQVTLQEPLKDPVLDPSIELDKVPTTETN</sequence>
<protein>
    <submittedName>
        <fullName evidence="4">Tetratricopeptide repeat protein</fullName>
    </submittedName>
</protein>
<dbReference type="Gene3D" id="1.25.40.10">
    <property type="entry name" value="Tetratricopeptide repeat domain"/>
    <property type="match status" value="1"/>
</dbReference>
<reference evidence="4" key="2">
    <citation type="journal article" date="2021" name="Microbiome">
        <title>Successional dynamics and alternative stable states in a saline activated sludge microbial community over 9 years.</title>
        <authorList>
            <person name="Wang Y."/>
            <person name="Ye J."/>
            <person name="Ju F."/>
            <person name="Liu L."/>
            <person name="Boyd J.A."/>
            <person name="Deng Y."/>
            <person name="Parks D.H."/>
            <person name="Jiang X."/>
            <person name="Yin X."/>
            <person name="Woodcroft B.J."/>
            <person name="Tyson G.W."/>
            <person name="Hugenholtz P."/>
            <person name="Polz M.F."/>
            <person name="Zhang T."/>
        </authorList>
    </citation>
    <scope>NUCLEOTIDE SEQUENCE</scope>
    <source>
        <strain evidence="4">HKST-UBA80</strain>
    </source>
</reference>
<feature type="transmembrane region" description="Helical" evidence="3">
    <location>
        <begin position="246"/>
        <end position="266"/>
    </location>
</feature>
<keyword evidence="3" id="KW-0472">Membrane</keyword>
<dbReference type="InterPro" id="IPR019734">
    <property type="entry name" value="TPR_rpt"/>
</dbReference>
<dbReference type="PANTHER" id="PTHR37422">
    <property type="entry name" value="TEICHURONIC ACID BIOSYNTHESIS PROTEIN TUAE"/>
    <property type="match status" value="1"/>
</dbReference>
<evidence type="ECO:0000256" key="2">
    <source>
        <dbReference type="SAM" id="MobiDB-lite"/>
    </source>
</evidence>
<feature type="transmembrane region" description="Helical" evidence="3">
    <location>
        <begin position="339"/>
        <end position="358"/>
    </location>
</feature>
<dbReference type="SUPFAM" id="SSF48452">
    <property type="entry name" value="TPR-like"/>
    <property type="match status" value="1"/>
</dbReference>
<feature type="region of interest" description="Disordered" evidence="2">
    <location>
        <begin position="685"/>
        <end position="740"/>
    </location>
</feature>
<dbReference type="EMBL" id="JAGQNY010000010">
    <property type="protein sequence ID" value="MCA9302300.1"/>
    <property type="molecule type" value="Genomic_DNA"/>
</dbReference>
<feature type="compositionally biased region" description="Basic and acidic residues" evidence="2">
    <location>
        <begin position="719"/>
        <end position="740"/>
    </location>
</feature>
<feature type="transmembrane region" description="Helical" evidence="3">
    <location>
        <begin position="223"/>
        <end position="239"/>
    </location>
</feature>
<dbReference type="Proteomes" id="UP000714817">
    <property type="component" value="Unassembled WGS sequence"/>
</dbReference>
<keyword evidence="1" id="KW-0802">TPR repeat</keyword>
<feature type="transmembrane region" description="Helical" evidence="3">
    <location>
        <begin position="199"/>
        <end position="217"/>
    </location>
</feature>
<feature type="transmembrane region" description="Helical" evidence="3">
    <location>
        <begin position="43"/>
        <end position="60"/>
    </location>
</feature>
<dbReference type="SMART" id="SM00028">
    <property type="entry name" value="TPR"/>
    <property type="match status" value="2"/>
</dbReference>
<reference evidence="4" key="1">
    <citation type="submission" date="2020-04" db="EMBL/GenBank/DDBJ databases">
        <authorList>
            <person name="Zhang T."/>
        </authorList>
    </citation>
    <scope>NUCLEOTIDE SEQUENCE</scope>
    <source>
        <strain evidence="4">HKST-UBA80</strain>
    </source>
</reference>
<organism evidence="4 5">
    <name type="scientific">candidate division WWE3 bacterium</name>
    <dbReference type="NCBI Taxonomy" id="2053526"/>
    <lineage>
        <taxon>Bacteria</taxon>
        <taxon>Katanobacteria</taxon>
    </lineage>
</organism>
<gene>
    <name evidence="4" type="ORF">KDA10_03015</name>
</gene>
<feature type="transmembrane region" description="Helical" evidence="3">
    <location>
        <begin position="12"/>
        <end position="31"/>
    </location>
</feature>
<feature type="repeat" description="TPR" evidence="1">
    <location>
        <begin position="602"/>
        <end position="635"/>
    </location>
</feature>
<keyword evidence="3" id="KW-1133">Transmembrane helix</keyword>
<name>A0A955IX92_UNCKA</name>
<evidence type="ECO:0000256" key="3">
    <source>
        <dbReference type="SAM" id="Phobius"/>
    </source>
</evidence>
<feature type="transmembrane region" description="Helical" evidence="3">
    <location>
        <begin position="379"/>
        <end position="398"/>
    </location>
</feature>
<feature type="transmembrane region" description="Helical" evidence="3">
    <location>
        <begin position="450"/>
        <end position="470"/>
    </location>
</feature>
<feature type="compositionally biased region" description="Polar residues" evidence="2">
    <location>
        <begin position="700"/>
        <end position="716"/>
    </location>
</feature>
<dbReference type="InterPro" id="IPR011990">
    <property type="entry name" value="TPR-like_helical_dom_sf"/>
</dbReference>
<accession>A0A955IX92</accession>
<dbReference type="Pfam" id="PF13414">
    <property type="entry name" value="TPR_11"/>
    <property type="match status" value="1"/>
</dbReference>
<feature type="transmembrane region" description="Helical" evidence="3">
    <location>
        <begin position="174"/>
        <end position="192"/>
    </location>
</feature>
<dbReference type="AlphaFoldDB" id="A0A955IX92"/>
<keyword evidence="3" id="KW-0812">Transmembrane</keyword>
<dbReference type="InterPro" id="IPR051533">
    <property type="entry name" value="WaaL-like"/>
</dbReference>
<comment type="caution">
    <text evidence="4">The sequence shown here is derived from an EMBL/GenBank/DDBJ whole genome shotgun (WGS) entry which is preliminary data.</text>
</comment>
<feature type="transmembrane region" description="Helical" evidence="3">
    <location>
        <begin position="72"/>
        <end position="92"/>
    </location>
</feature>
<feature type="transmembrane region" description="Helical" evidence="3">
    <location>
        <begin position="134"/>
        <end position="154"/>
    </location>
</feature>
<dbReference type="PROSITE" id="PS50005">
    <property type="entry name" value="TPR"/>
    <property type="match status" value="1"/>
</dbReference>
<feature type="transmembrane region" description="Helical" evidence="3">
    <location>
        <begin position="104"/>
        <end position="122"/>
    </location>
</feature>
<evidence type="ECO:0000313" key="4">
    <source>
        <dbReference type="EMBL" id="MCA9302300.1"/>
    </source>
</evidence>
<proteinExistence type="predicted"/>
<evidence type="ECO:0000256" key="1">
    <source>
        <dbReference type="PROSITE-ProRule" id="PRU00339"/>
    </source>
</evidence>